<evidence type="ECO:0000256" key="1">
    <source>
        <dbReference type="ARBA" id="ARBA00000968"/>
    </source>
</evidence>
<evidence type="ECO:0000256" key="2">
    <source>
        <dbReference type="ARBA" id="ARBA00002803"/>
    </source>
</evidence>
<dbReference type="NCBIfam" id="NF006767">
    <property type="entry name" value="PRK09289.1"/>
    <property type="match status" value="1"/>
</dbReference>
<evidence type="ECO:0000256" key="10">
    <source>
        <dbReference type="PROSITE-ProRule" id="PRU00524"/>
    </source>
</evidence>
<feature type="domain" description="Lumazine-binding" evidence="11">
    <location>
        <begin position="97"/>
        <end position="193"/>
    </location>
</feature>
<evidence type="ECO:0000313" key="12">
    <source>
        <dbReference type="EMBL" id="QRG66875.1"/>
    </source>
</evidence>
<dbReference type="EC" id="2.5.1.9" evidence="4 9"/>
<comment type="catalytic activity">
    <reaction evidence="1">
        <text>2 6,7-dimethyl-8-(1-D-ribityl)lumazine + H(+) = 5-amino-6-(D-ribitylamino)uracil + riboflavin</text>
        <dbReference type="Rhea" id="RHEA:20772"/>
        <dbReference type="ChEBI" id="CHEBI:15378"/>
        <dbReference type="ChEBI" id="CHEBI:15934"/>
        <dbReference type="ChEBI" id="CHEBI:57986"/>
        <dbReference type="ChEBI" id="CHEBI:58201"/>
        <dbReference type="EC" id="2.5.1.9"/>
    </reaction>
</comment>
<keyword evidence="6" id="KW-0686">Riboflavin biosynthesis</keyword>
<dbReference type="CDD" id="cd00402">
    <property type="entry name" value="Riboflavin_synthase_like"/>
    <property type="match status" value="1"/>
</dbReference>
<dbReference type="Pfam" id="PF00677">
    <property type="entry name" value="Lum_binding"/>
    <property type="match status" value="2"/>
</dbReference>
<dbReference type="InterPro" id="IPR001783">
    <property type="entry name" value="Lumazine-bd"/>
</dbReference>
<dbReference type="PIRSF" id="PIRSF000498">
    <property type="entry name" value="Riboflavin_syn_A"/>
    <property type="match status" value="1"/>
</dbReference>
<feature type="domain" description="Lumazine-binding" evidence="11">
    <location>
        <begin position="1"/>
        <end position="96"/>
    </location>
</feature>
<evidence type="ECO:0000256" key="9">
    <source>
        <dbReference type="NCBIfam" id="TIGR00187"/>
    </source>
</evidence>
<dbReference type="InterPro" id="IPR017938">
    <property type="entry name" value="Riboflavin_synthase-like_b-brl"/>
</dbReference>
<dbReference type="Proteomes" id="UP000596248">
    <property type="component" value="Chromosome"/>
</dbReference>
<dbReference type="InterPro" id="IPR023366">
    <property type="entry name" value="ATP_synth_asu-like_sf"/>
</dbReference>
<dbReference type="RefSeq" id="WP_203353939.1">
    <property type="nucleotide sequence ID" value="NZ_CP069127.1"/>
</dbReference>
<dbReference type="Gene3D" id="2.40.30.20">
    <property type="match status" value="2"/>
</dbReference>
<accession>A0ABX7FMJ0</accession>
<gene>
    <name evidence="12" type="ORF">JNE38_25905</name>
</gene>
<dbReference type="PROSITE" id="PS51177">
    <property type="entry name" value="LUMAZINE_BIND"/>
    <property type="match status" value="2"/>
</dbReference>
<feature type="repeat" description="Lumazine-binding" evidence="10">
    <location>
        <begin position="1"/>
        <end position="96"/>
    </location>
</feature>
<dbReference type="SUPFAM" id="SSF63380">
    <property type="entry name" value="Riboflavin synthase domain-like"/>
    <property type="match status" value="2"/>
</dbReference>
<dbReference type="GO" id="GO:0004746">
    <property type="term" value="F:riboflavin synthase activity"/>
    <property type="evidence" value="ECO:0007669"/>
    <property type="project" value="UniProtKB-EC"/>
</dbReference>
<dbReference type="NCBIfam" id="TIGR00187">
    <property type="entry name" value="ribE"/>
    <property type="match status" value="1"/>
</dbReference>
<evidence type="ECO:0000256" key="8">
    <source>
        <dbReference type="ARBA" id="ARBA00022737"/>
    </source>
</evidence>
<comment type="pathway">
    <text evidence="3">Cofactor biosynthesis; riboflavin biosynthesis; riboflavin from 2-hydroxy-3-oxobutyl phosphate and 5-amino-6-(D-ribitylamino)uracil: step 2/2.</text>
</comment>
<evidence type="ECO:0000256" key="4">
    <source>
        <dbReference type="ARBA" id="ARBA00012827"/>
    </source>
</evidence>
<evidence type="ECO:0000259" key="11">
    <source>
        <dbReference type="PROSITE" id="PS51177"/>
    </source>
</evidence>
<comment type="function">
    <text evidence="2">Catalyzes the dismutation of two molecules of 6,7-dimethyl-8-ribityllumazine, resulting in the formation of riboflavin and 5-amino-6-(D-ribitylamino)uracil.</text>
</comment>
<dbReference type="InterPro" id="IPR026017">
    <property type="entry name" value="Lumazine-bd_dom"/>
</dbReference>
<keyword evidence="7 12" id="KW-0808">Transferase</keyword>
<keyword evidence="13" id="KW-1185">Reference proteome</keyword>
<evidence type="ECO:0000313" key="13">
    <source>
        <dbReference type="Proteomes" id="UP000596248"/>
    </source>
</evidence>
<dbReference type="PANTHER" id="PTHR21098:SF12">
    <property type="entry name" value="RIBOFLAVIN SYNTHASE"/>
    <property type="match status" value="1"/>
</dbReference>
<evidence type="ECO:0000256" key="5">
    <source>
        <dbReference type="ARBA" id="ARBA00013950"/>
    </source>
</evidence>
<name>A0ABX7FMJ0_BRECH</name>
<evidence type="ECO:0000256" key="6">
    <source>
        <dbReference type="ARBA" id="ARBA00022619"/>
    </source>
</evidence>
<dbReference type="EMBL" id="CP069127">
    <property type="protein sequence ID" value="QRG66875.1"/>
    <property type="molecule type" value="Genomic_DNA"/>
</dbReference>
<dbReference type="PANTHER" id="PTHR21098">
    <property type="entry name" value="RIBOFLAVIN SYNTHASE ALPHA CHAIN"/>
    <property type="match status" value="1"/>
</dbReference>
<protein>
    <recommendedName>
        <fullName evidence="5 9">Riboflavin synthase</fullName>
        <ecNumber evidence="4 9">2.5.1.9</ecNumber>
    </recommendedName>
</protein>
<organism evidence="12 13">
    <name type="scientific">Brevibacillus choshinensis</name>
    <dbReference type="NCBI Taxonomy" id="54911"/>
    <lineage>
        <taxon>Bacteria</taxon>
        <taxon>Bacillati</taxon>
        <taxon>Bacillota</taxon>
        <taxon>Bacilli</taxon>
        <taxon>Bacillales</taxon>
        <taxon>Paenibacillaceae</taxon>
        <taxon>Brevibacillus</taxon>
    </lineage>
</organism>
<evidence type="ECO:0000256" key="7">
    <source>
        <dbReference type="ARBA" id="ARBA00022679"/>
    </source>
</evidence>
<reference evidence="12 13" key="1">
    <citation type="submission" date="2021-01" db="EMBL/GenBank/DDBJ databases">
        <title>Identification of strong promoters based on the transcriptome of Brevibacillus choshinensis.</title>
        <authorList>
            <person name="Yao D."/>
            <person name="Zhang K."/>
            <person name="Wu J."/>
        </authorList>
    </citation>
    <scope>NUCLEOTIDE SEQUENCE [LARGE SCALE GENOMIC DNA]</scope>
    <source>
        <strain evidence="12 13">HPD31-SP3</strain>
    </source>
</reference>
<dbReference type="NCBIfam" id="NF009566">
    <property type="entry name" value="PRK13020.1"/>
    <property type="match status" value="1"/>
</dbReference>
<sequence length="224" mass="24238">MFTGLVEEVGTLDAMTGSGQASRLVIRAARVLEGVKTGDSISVNGICLTVTSYSTHQFTVDVMPETLNKTSLRQLRQGQRVNLERAMRLGDRFGGHIVSGHVDGTGMIVSRQPHANAVLFRIAADSALLKYVIPRGSICIDGISLTVVDVDDSSFSVSIIPHTLAQTSLQDRKVGDQVNLETDVIGKYVERLMGVRQEAESESEGKSERSSRLSLAFLQENGFA</sequence>
<keyword evidence="8" id="KW-0677">Repeat</keyword>
<evidence type="ECO:0000256" key="3">
    <source>
        <dbReference type="ARBA" id="ARBA00004887"/>
    </source>
</evidence>
<proteinExistence type="predicted"/>
<feature type="repeat" description="Lumazine-binding" evidence="10">
    <location>
        <begin position="97"/>
        <end position="193"/>
    </location>
</feature>